<dbReference type="InterPro" id="IPR051380">
    <property type="entry name" value="pH-response_reg_palI/RIM9"/>
</dbReference>
<reference evidence="2 3" key="1">
    <citation type="submission" date="2021-08" db="EMBL/GenBank/DDBJ databases">
        <title>Draft Genome Sequence of Phanerochaete sordida strain YK-624.</title>
        <authorList>
            <person name="Mori T."/>
            <person name="Dohra H."/>
            <person name="Suzuki T."/>
            <person name="Kawagishi H."/>
            <person name="Hirai H."/>
        </authorList>
    </citation>
    <scope>NUCLEOTIDE SEQUENCE [LARGE SCALE GENOMIC DNA]</scope>
    <source>
        <strain evidence="2 3">YK-624</strain>
    </source>
</reference>
<evidence type="ECO:0000313" key="2">
    <source>
        <dbReference type="EMBL" id="GJE87184.1"/>
    </source>
</evidence>
<protein>
    <submittedName>
        <fullName evidence="2">Actin cortical patch SUR7/pH-response regulator pali</fullName>
    </submittedName>
</protein>
<dbReference type="InterPro" id="IPR009571">
    <property type="entry name" value="SUR7/Rim9-like_fungi"/>
</dbReference>
<dbReference type="GO" id="GO:0035838">
    <property type="term" value="C:growing cell tip"/>
    <property type="evidence" value="ECO:0007669"/>
    <property type="project" value="TreeGrafter"/>
</dbReference>
<evidence type="ECO:0000313" key="3">
    <source>
        <dbReference type="Proteomes" id="UP000703269"/>
    </source>
</evidence>
<feature type="transmembrane region" description="Helical" evidence="1">
    <location>
        <begin position="147"/>
        <end position="173"/>
    </location>
</feature>
<feature type="transmembrane region" description="Helical" evidence="1">
    <location>
        <begin position="112"/>
        <end position="135"/>
    </location>
</feature>
<keyword evidence="1" id="KW-1133">Transmembrane helix</keyword>
<dbReference type="Proteomes" id="UP000703269">
    <property type="component" value="Unassembled WGS sequence"/>
</dbReference>
<dbReference type="PANTHER" id="PTHR28013">
    <property type="entry name" value="PROTEIN DCV1-RELATED"/>
    <property type="match status" value="1"/>
</dbReference>
<accession>A0A9P3G3Z4</accession>
<evidence type="ECO:0000256" key="1">
    <source>
        <dbReference type="SAM" id="Phobius"/>
    </source>
</evidence>
<name>A0A9P3G3Z4_9APHY</name>
<dbReference type="PANTHER" id="PTHR28013:SF4">
    <property type="entry name" value="MARVEL DOMAIN-CONTAINING PROTEIN"/>
    <property type="match status" value="1"/>
</dbReference>
<sequence length="227" mass="24290">MLWIVAPVLAFAAFLLLLLASLSVPITHSIYLIRLTGHTAIPYLDASATSAVRFGVWGYCITAFDLSLGNVHDDTPGFCSPPRLGYKFDSTVQAALNANGVNVKAMNRSLTALLVLHPITCGFAFLTLLLSLSVVRRHGAISRGASFLTFTVGLFASLLTGFLFTLDVVFVAISMHDVKKNTNGQVTGAFGAVTWMVLAAALLLKGALVSTCVTLARTKRKPRGVRY</sequence>
<dbReference type="EMBL" id="BPQB01000005">
    <property type="protein sequence ID" value="GJE87184.1"/>
    <property type="molecule type" value="Genomic_DNA"/>
</dbReference>
<keyword evidence="3" id="KW-1185">Reference proteome</keyword>
<proteinExistence type="predicted"/>
<comment type="caution">
    <text evidence="2">The sequence shown here is derived from an EMBL/GenBank/DDBJ whole genome shotgun (WGS) entry which is preliminary data.</text>
</comment>
<dbReference type="OrthoDB" id="2354757at2759"/>
<dbReference type="GO" id="GO:0005886">
    <property type="term" value="C:plasma membrane"/>
    <property type="evidence" value="ECO:0007669"/>
    <property type="project" value="InterPro"/>
</dbReference>
<dbReference type="GO" id="GO:0032153">
    <property type="term" value="C:cell division site"/>
    <property type="evidence" value="ECO:0007669"/>
    <property type="project" value="TreeGrafter"/>
</dbReference>
<keyword evidence="1" id="KW-0812">Transmembrane</keyword>
<feature type="transmembrane region" description="Helical" evidence="1">
    <location>
        <begin position="193"/>
        <end position="216"/>
    </location>
</feature>
<keyword evidence="1" id="KW-0472">Membrane</keyword>
<gene>
    <name evidence="2" type="ORF">PsYK624_032670</name>
</gene>
<organism evidence="2 3">
    <name type="scientific">Phanerochaete sordida</name>
    <dbReference type="NCBI Taxonomy" id="48140"/>
    <lineage>
        <taxon>Eukaryota</taxon>
        <taxon>Fungi</taxon>
        <taxon>Dikarya</taxon>
        <taxon>Basidiomycota</taxon>
        <taxon>Agaricomycotina</taxon>
        <taxon>Agaricomycetes</taxon>
        <taxon>Polyporales</taxon>
        <taxon>Phanerochaetaceae</taxon>
        <taxon>Phanerochaete</taxon>
    </lineage>
</organism>
<dbReference type="AlphaFoldDB" id="A0A9P3G3Z4"/>
<dbReference type="Pfam" id="PF06687">
    <property type="entry name" value="SUR7"/>
    <property type="match status" value="1"/>
</dbReference>